<organism evidence="3 4">
    <name type="scientific">Neonectria punicea</name>
    <dbReference type="NCBI Taxonomy" id="979145"/>
    <lineage>
        <taxon>Eukaryota</taxon>
        <taxon>Fungi</taxon>
        <taxon>Dikarya</taxon>
        <taxon>Ascomycota</taxon>
        <taxon>Pezizomycotina</taxon>
        <taxon>Sordariomycetes</taxon>
        <taxon>Hypocreomycetidae</taxon>
        <taxon>Hypocreales</taxon>
        <taxon>Nectriaceae</taxon>
        <taxon>Neonectria</taxon>
    </lineage>
</organism>
<feature type="transmembrane region" description="Helical" evidence="1">
    <location>
        <begin position="237"/>
        <end position="261"/>
    </location>
</feature>
<dbReference type="Proteomes" id="UP001498476">
    <property type="component" value="Unassembled WGS sequence"/>
</dbReference>
<name>A0ABR1HF18_9HYPO</name>
<accession>A0ABR1HF18</accession>
<evidence type="ECO:0000259" key="2">
    <source>
        <dbReference type="Pfam" id="PF00501"/>
    </source>
</evidence>
<dbReference type="InterPro" id="IPR000873">
    <property type="entry name" value="AMP-dep_synth/lig_dom"/>
</dbReference>
<evidence type="ECO:0000313" key="3">
    <source>
        <dbReference type="EMBL" id="KAK7419745.1"/>
    </source>
</evidence>
<keyword evidence="4" id="KW-1185">Reference proteome</keyword>
<protein>
    <recommendedName>
        <fullName evidence="2">AMP-dependent synthetase/ligase domain-containing protein</fullName>
    </recommendedName>
</protein>
<dbReference type="EMBL" id="JAZAVJ010000035">
    <property type="protein sequence ID" value="KAK7419745.1"/>
    <property type="molecule type" value="Genomic_DNA"/>
</dbReference>
<keyword evidence="1" id="KW-0812">Transmembrane</keyword>
<keyword evidence="1" id="KW-0472">Membrane</keyword>
<feature type="domain" description="AMP-dependent synthetase/ligase" evidence="2">
    <location>
        <begin position="44"/>
        <end position="321"/>
    </location>
</feature>
<sequence>MDQLNQAAKPAYGKRLMINIVDNIASSDPSRSFIFIPRTSNPSDGWEPVTYGQFSQAVNSVAWQITKTYGPGFQSQIRQIAYIGANDARYPIMVLGCIKAGYQAFLLSPRNSNEAQESLLDETGCRIFWHTEQFGPLVKSWIGKRQIQTATVPSVDTMLAAISPSFPYSRSFDEGRWDPAFTLHTSGSTGIPKAVVVKQGNFVIADALHDLPELHGGKYQFQGWADRAERIFLAMPLFHAAGIVVLLSMTLCYDVAIVLGISDRPLSSDLAIQCLNNAGVQGALLPPVILEEMSTNEDGISALKDLEFVAFGGGNLAQKAGNILINRRIMVSNGIAAT</sequence>
<dbReference type="Gene3D" id="3.40.50.12780">
    <property type="entry name" value="N-terminal domain of ligase-like"/>
    <property type="match status" value="1"/>
</dbReference>
<dbReference type="SUPFAM" id="SSF56801">
    <property type="entry name" value="Acetyl-CoA synthetase-like"/>
    <property type="match status" value="1"/>
</dbReference>
<keyword evidence="1" id="KW-1133">Transmembrane helix</keyword>
<comment type="caution">
    <text evidence="3">The sequence shown here is derived from an EMBL/GenBank/DDBJ whole genome shotgun (WGS) entry which is preliminary data.</text>
</comment>
<evidence type="ECO:0000313" key="4">
    <source>
        <dbReference type="Proteomes" id="UP001498476"/>
    </source>
</evidence>
<dbReference type="Pfam" id="PF00501">
    <property type="entry name" value="AMP-binding"/>
    <property type="match status" value="1"/>
</dbReference>
<dbReference type="PANTHER" id="PTHR43201">
    <property type="entry name" value="ACYL-COA SYNTHETASE"/>
    <property type="match status" value="1"/>
</dbReference>
<gene>
    <name evidence="3" type="ORF">QQX98_003117</name>
</gene>
<dbReference type="InterPro" id="IPR042099">
    <property type="entry name" value="ANL_N_sf"/>
</dbReference>
<proteinExistence type="predicted"/>
<evidence type="ECO:0000256" key="1">
    <source>
        <dbReference type="SAM" id="Phobius"/>
    </source>
</evidence>
<dbReference type="PANTHER" id="PTHR43201:SF3">
    <property type="entry name" value="ENZYME, PUTATIVE (JCVI)-RELATED"/>
    <property type="match status" value="1"/>
</dbReference>
<reference evidence="3 4" key="1">
    <citation type="journal article" date="2025" name="Microbiol. Resour. Announc.">
        <title>Draft genome sequences for Neonectria magnoliae and Neonectria punicea, canker pathogens of Liriodendron tulipifera and Acer saccharum in West Virginia.</title>
        <authorList>
            <person name="Petronek H.M."/>
            <person name="Kasson M.T."/>
            <person name="Metheny A.M."/>
            <person name="Stauder C.M."/>
            <person name="Lovett B."/>
            <person name="Lynch S.C."/>
            <person name="Garnas J.R."/>
            <person name="Kasson L.R."/>
            <person name="Stajich J.E."/>
        </authorList>
    </citation>
    <scope>NUCLEOTIDE SEQUENCE [LARGE SCALE GENOMIC DNA]</scope>
    <source>
        <strain evidence="3 4">NRRL 64653</strain>
    </source>
</reference>